<evidence type="ECO:0000256" key="1">
    <source>
        <dbReference type="SAM" id="MobiDB-lite"/>
    </source>
</evidence>
<feature type="compositionally biased region" description="Polar residues" evidence="1">
    <location>
        <begin position="37"/>
        <end position="50"/>
    </location>
</feature>
<proteinExistence type="predicted"/>
<reference evidence="2 3" key="1">
    <citation type="submission" date="2017-10" db="EMBL/GenBank/DDBJ databases">
        <title>Comparative genomics in systemic dimorphic fungi from Ajellomycetaceae.</title>
        <authorList>
            <person name="Munoz J.F."/>
            <person name="Mcewen J.G."/>
            <person name="Clay O.K."/>
            <person name="Cuomo C.A."/>
        </authorList>
    </citation>
    <scope>NUCLEOTIDE SEQUENCE [LARGE SCALE GENOMIC DNA]</scope>
    <source>
        <strain evidence="2 3">UAMH7299</strain>
    </source>
</reference>
<feature type="region of interest" description="Disordered" evidence="1">
    <location>
        <begin position="1"/>
        <end position="50"/>
    </location>
</feature>
<evidence type="ECO:0000313" key="3">
    <source>
        <dbReference type="Proteomes" id="UP000224634"/>
    </source>
</evidence>
<dbReference type="OrthoDB" id="252020at2759"/>
<organism evidence="2 3">
    <name type="scientific">Polytolypa hystricis (strain UAMH7299)</name>
    <dbReference type="NCBI Taxonomy" id="1447883"/>
    <lineage>
        <taxon>Eukaryota</taxon>
        <taxon>Fungi</taxon>
        <taxon>Dikarya</taxon>
        <taxon>Ascomycota</taxon>
        <taxon>Pezizomycotina</taxon>
        <taxon>Eurotiomycetes</taxon>
        <taxon>Eurotiomycetidae</taxon>
        <taxon>Onygenales</taxon>
        <taxon>Onygenales incertae sedis</taxon>
        <taxon>Polytolypa</taxon>
    </lineage>
</organism>
<dbReference type="EMBL" id="PDNA01000011">
    <property type="protein sequence ID" value="PGH27009.1"/>
    <property type="molecule type" value="Genomic_DNA"/>
</dbReference>
<sequence length="304" mass="33832">MSIRSIRSIRSSKTTSSSTSTSTKSEGDITRKPIEPQVQSPKIDTSVGSFSTEPKLQQPFSSFEIPTIGPSPYSGFQYNQCLFELGVAPDEWTRFGADFANALQLRLSEKWAVWSVGVGVGIVSNIPLPVVGTASGYYAGKAMKDRSIAKKVRGGCDELDTMLRHWNEEVFKEKGFRVAVYVPKSRQKGPKDSKDEDEDLKEKNDTNKKGDNKGDKKEKKEAKKLEKYYTVVVEDLALPKAGVGELAGHEIMELETPQTPCPTYSSPLEPPAYRLNEFPAELDDSGVHRPRQKERTQEIYEMAA</sequence>
<accession>A0A2B7Z194</accession>
<comment type="caution">
    <text evidence="2">The sequence shown here is derived from an EMBL/GenBank/DDBJ whole genome shotgun (WGS) entry which is preliminary data.</text>
</comment>
<protein>
    <submittedName>
        <fullName evidence="2">Uncharacterized protein</fullName>
    </submittedName>
</protein>
<gene>
    <name evidence="2" type="ORF">AJ80_01393</name>
</gene>
<evidence type="ECO:0000313" key="2">
    <source>
        <dbReference type="EMBL" id="PGH27009.1"/>
    </source>
</evidence>
<feature type="compositionally biased region" description="Basic and acidic residues" evidence="1">
    <location>
        <begin position="189"/>
        <end position="221"/>
    </location>
</feature>
<dbReference type="Proteomes" id="UP000224634">
    <property type="component" value="Unassembled WGS sequence"/>
</dbReference>
<feature type="compositionally biased region" description="Basic and acidic residues" evidence="1">
    <location>
        <begin position="25"/>
        <end position="34"/>
    </location>
</feature>
<feature type="region of interest" description="Disordered" evidence="1">
    <location>
        <begin position="281"/>
        <end position="304"/>
    </location>
</feature>
<feature type="region of interest" description="Disordered" evidence="1">
    <location>
        <begin position="185"/>
        <end position="221"/>
    </location>
</feature>
<keyword evidence="3" id="KW-1185">Reference proteome</keyword>
<dbReference type="AlphaFoldDB" id="A0A2B7Z194"/>
<feature type="compositionally biased region" description="Low complexity" evidence="1">
    <location>
        <begin position="1"/>
        <end position="24"/>
    </location>
</feature>
<name>A0A2B7Z194_POLH7</name>